<dbReference type="Proteomes" id="UP000594454">
    <property type="component" value="Chromosome 1"/>
</dbReference>
<dbReference type="EMBL" id="LR899009">
    <property type="protein sequence ID" value="CAD7078739.1"/>
    <property type="molecule type" value="Genomic_DNA"/>
</dbReference>
<sequence>MFQDTIAISKDIKEAIENCWLAATNPHFFRELRNRQAIEGVNLLQIWERLSTVDFLGKKVRTNDIPSGDILSQFHEILELNDEEKKILSSQKCLQSANQICLIESSAFPEILAEHSNNEDTADFGVITLDQINCFSRPMTPRKRTYFEANEDDTLKFKYISKTPHLSNSADFEINNETESSETGVSSNFDPNKSKDELISEDIFRQNISTTSTPIRPRSKPTRISLDTLEAPIIPEISEKKQNKRKNKIGFKVDKVITIDKRQLTKQLNYVRTLRNTDAKNDIVPTIEAKKISSEVLIRTPCHRTFSRLLIQRFARNTITRTLNTHTNMRQQLSFSVEIDRIIKVTSQSSTKRFRDKVGAIEDQFSSEPLQEKKSTTTKISILTKAAEEMPSKCLKRNESSLQNHQENIFNILQRHWGERRYPINMRTIYQHKMNRRIAALTFLTILELNAKGQIEVIKNPVTQEIDHIQKKPHCRKLA</sequence>
<feature type="compositionally biased region" description="Polar residues" evidence="1">
    <location>
        <begin position="181"/>
        <end position="191"/>
    </location>
</feature>
<accession>A0A7R8UDV7</accession>
<dbReference type="InParanoid" id="A0A7R8UDV7"/>
<evidence type="ECO:0000313" key="3">
    <source>
        <dbReference type="Proteomes" id="UP000594454"/>
    </source>
</evidence>
<evidence type="ECO:0000256" key="1">
    <source>
        <dbReference type="SAM" id="MobiDB-lite"/>
    </source>
</evidence>
<proteinExistence type="predicted"/>
<evidence type="ECO:0000313" key="2">
    <source>
        <dbReference type="EMBL" id="CAD7078739.1"/>
    </source>
</evidence>
<organism evidence="2 3">
    <name type="scientific">Hermetia illucens</name>
    <name type="common">Black soldier fly</name>
    <dbReference type="NCBI Taxonomy" id="343691"/>
    <lineage>
        <taxon>Eukaryota</taxon>
        <taxon>Metazoa</taxon>
        <taxon>Ecdysozoa</taxon>
        <taxon>Arthropoda</taxon>
        <taxon>Hexapoda</taxon>
        <taxon>Insecta</taxon>
        <taxon>Pterygota</taxon>
        <taxon>Neoptera</taxon>
        <taxon>Endopterygota</taxon>
        <taxon>Diptera</taxon>
        <taxon>Brachycera</taxon>
        <taxon>Stratiomyomorpha</taxon>
        <taxon>Stratiomyidae</taxon>
        <taxon>Hermetiinae</taxon>
        <taxon>Hermetia</taxon>
    </lineage>
</organism>
<protein>
    <submittedName>
        <fullName evidence="2">Uncharacterized protein</fullName>
    </submittedName>
</protein>
<name>A0A7R8UDV7_HERIL</name>
<feature type="region of interest" description="Disordered" evidence="1">
    <location>
        <begin position="172"/>
        <end position="193"/>
    </location>
</feature>
<gene>
    <name evidence="2" type="ORF">HERILL_LOCUS1992</name>
</gene>
<dbReference type="OrthoDB" id="10680777at2759"/>
<keyword evidence="3" id="KW-1185">Reference proteome</keyword>
<dbReference type="AlphaFoldDB" id="A0A7R8UDV7"/>
<reference evidence="2 3" key="1">
    <citation type="submission" date="2020-11" db="EMBL/GenBank/DDBJ databases">
        <authorList>
            <person name="Wallbank WR R."/>
            <person name="Pardo Diaz C."/>
            <person name="Kozak K."/>
            <person name="Martin S."/>
            <person name="Jiggins C."/>
            <person name="Moest M."/>
            <person name="Warren A I."/>
            <person name="Generalovic N T."/>
            <person name="Byers J.R.P. K."/>
            <person name="Montejo-Kovacevich G."/>
            <person name="Yen C E."/>
        </authorList>
    </citation>
    <scope>NUCLEOTIDE SEQUENCE [LARGE SCALE GENOMIC DNA]</scope>
</reference>